<sequence length="73" mass="8541">METHRHTEATCPRCLSALYYGTKAEPSCWKVYYLCSNCDWEVMAGRIGRADISHQDELWERAESLGERWVNND</sequence>
<protein>
    <submittedName>
        <fullName evidence="1">Uncharacterized protein</fullName>
    </submittedName>
</protein>
<gene>
    <name evidence="1" type="ORF">ACFSBL_04645</name>
</gene>
<evidence type="ECO:0000313" key="2">
    <source>
        <dbReference type="Proteomes" id="UP001597034"/>
    </source>
</evidence>
<proteinExistence type="predicted"/>
<dbReference type="AlphaFoldDB" id="A0ABD6DHY2"/>
<reference evidence="1 2" key="1">
    <citation type="journal article" date="2019" name="Int. J. Syst. Evol. Microbiol.">
        <title>The Global Catalogue of Microorganisms (GCM) 10K type strain sequencing project: providing services to taxonomists for standard genome sequencing and annotation.</title>
        <authorList>
            <consortium name="The Broad Institute Genomics Platform"/>
            <consortium name="The Broad Institute Genome Sequencing Center for Infectious Disease"/>
            <person name="Wu L."/>
            <person name="Ma J."/>
        </authorList>
    </citation>
    <scope>NUCLEOTIDE SEQUENCE [LARGE SCALE GENOMIC DNA]</scope>
    <source>
        <strain evidence="1 2">CGMCC 1.10390</strain>
    </source>
</reference>
<organism evidence="1 2">
    <name type="scientific">Haloarchaeobius litoreus</name>
    <dbReference type="NCBI Taxonomy" id="755306"/>
    <lineage>
        <taxon>Archaea</taxon>
        <taxon>Methanobacteriati</taxon>
        <taxon>Methanobacteriota</taxon>
        <taxon>Stenosarchaea group</taxon>
        <taxon>Halobacteria</taxon>
        <taxon>Halobacteriales</taxon>
        <taxon>Halorubellaceae</taxon>
        <taxon>Haloarchaeobius</taxon>
    </lineage>
</organism>
<name>A0ABD6DHY2_9EURY</name>
<evidence type="ECO:0000313" key="1">
    <source>
        <dbReference type="EMBL" id="MFD1644967.1"/>
    </source>
</evidence>
<dbReference type="EMBL" id="JBHUDO010000001">
    <property type="protein sequence ID" value="MFD1644967.1"/>
    <property type="molecule type" value="Genomic_DNA"/>
</dbReference>
<dbReference type="Proteomes" id="UP001597034">
    <property type="component" value="Unassembled WGS sequence"/>
</dbReference>
<keyword evidence="2" id="KW-1185">Reference proteome</keyword>
<comment type="caution">
    <text evidence="1">The sequence shown here is derived from an EMBL/GenBank/DDBJ whole genome shotgun (WGS) entry which is preliminary data.</text>
</comment>
<dbReference type="RefSeq" id="WP_256400207.1">
    <property type="nucleotide sequence ID" value="NZ_JANHJR010000002.1"/>
</dbReference>
<accession>A0ABD6DHY2</accession>